<dbReference type="InterPro" id="IPR039899">
    <property type="entry name" value="BET1_SNARE"/>
</dbReference>
<dbReference type="GO" id="GO:0006888">
    <property type="term" value="P:endoplasmic reticulum to Golgi vesicle-mediated transport"/>
    <property type="evidence" value="ECO:0000318"/>
    <property type="project" value="GO_Central"/>
</dbReference>
<keyword evidence="5" id="KW-0256">Endoplasmic reticulum</keyword>
<evidence type="ECO:0000313" key="23">
    <source>
        <dbReference type="Proteomes" id="UP000007110"/>
    </source>
</evidence>
<evidence type="ECO:0000256" key="12">
    <source>
        <dbReference type="ARBA" id="ARBA00024188"/>
    </source>
</evidence>
<dbReference type="FunCoup" id="A0A7M7P839">
    <property type="interactions" value="1454"/>
</dbReference>
<dbReference type="FunFam" id="1.20.5.110:FF:000026">
    <property type="entry name" value="BET1 homolog"/>
    <property type="match status" value="1"/>
</dbReference>
<comment type="subunit">
    <text evidence="16">Interacts with SNARE complex members GOSR2, SEC22B and STX5. Interacts with LMAN1/ERGIC53. Interacts with STX17.</text>
</comment>
<dbReference type="OMA" id="ARQGCRW"/>
<dbReference type="InParanoid" id="A0A7M7P839"/>
<evidence type="ECO:0000256" key="20">
    <source>
        <dbReference type="SAM" id="Phobius"/>
    </source>
</evidence>
<proteinExistence type="inferred from homology"/>
<dbReference type="Gene3D" id="1.20.5.110">
    <property type="match status" value="1"/>
</dbReference>
<keyword evidence="7" id="KW-0653">Protein transport</keyword>
<evidence type="ECO:0000256" key="13">
    <source>
        <dbReference type="ARBA" id="ARBA00037962"/>
    </source>
</evidence>
<feature type="transmembrane region" description="Helical" evidence="20">
    <location>
        <begin position="93"/>
        <end position="111"/>
    </location>
</feature>
<organism evidence="22 23">
    <name type="scientific">Strongylocentrotus purpuratus</name>
    <name type="common">Purple sea urchin</name>
    <dbReference type="NCBI Taxonomy" id="7668"/>
    <lineage>
        <taxon>Eukaryota</taxon>
        <taxon>Metazoa</taxon>
        <taxon>Echinodermata</taxon>
        <taxon>Eleutherozoa</taxon>
        <taxon>Echinozoa</taxon>
        <taxon>Echinoidea</taxon>
        <taxon>Euechinoidea</taxon>
        <taxon>Echinacea</taxon>
        <taxon>Camarodonta</taxon>
        <taxon>Echinidea</taxon>
        <taxon>Strongylocentrotidae</taxon>
        <taxon>Strongylocentrotus</taxon>
    </lineage>
</organism>
<evidence type="ECO:0000256" key="11">
    <source>
        <dbReference type="ARBA" id="ARBA00023136"/>
    </source>
</evidence>
<evidence type="ECO:0000256" key="15">
    <source>
        <dbReference type="ARBA" id="ARBA00054011"/>
    </source>
</evidence>
<keyword evidence="2" id="KW-0813">Transport</keyword>
<dbReference type="GO" id="GO:0048280">
    <property type="term" value="P:vesicle fusion with Golgi apparatus"/>
    <property type="evidence" value="ECO:0000318"/>
    <property type="project" value="GO_Central"/>
</dbReference>
<dbReference type="GeneID" id="115926644"/>
<keyword evidence="11 20" id="KW-0472">Membrane</keyword>
<sequence length="114" mass="12633">MRRAAGGGGTNPTTSQGYGDYNAVEEENQHLTENLRSKVSVLKTLSIDMGHEVKEQNKLLSDMDQEFDASGGFLGATMGRLSRLSKGGLHCHYLYLFLFAALVFFIIYVILKSR</sequence>
<keyword evidence="4 20" id="KW-0812">Transmembrane</keyword>
<dbReference type="AlphaFoldDB" id="A0A7M7P839"/>
<dbReference type="KEGG" id="spu:115926644"/>
<dbReference type="GO" id="GO:0005794">
    <property type="term" value="C:Golgi apparatus"/>
    <property type="evidence" value="ECO:0007669"/>
    <property type="project" value="UniProtKB-SubCell"/>
</dbReference>
<evidence type="ECO:0000313" key="22">
    <source>
        <dbReference type="EnsemblMetazoa" id="XP_030847455"/>
    </source>
</evidence>
<evidence type="ECO:0000256" key="16">
    <source>
        <dbReference type="ARBA" id="ARBA00063965"/>
    </source>
</evidence>
<dbReference type="GO" id="GO:0015031">
    <property type="term" value="P:protein transport"/>
    <property type="evidence" value="ECO:0007669"/>
    <property type="project" value="UniProtKB-KW"/>
</dbReference>
<evidence type="ECO:0000256" key="18">
    <source>
        <dbReference type="ARBA" id="ARBA00077825"/>
    </source>
</evidence>
<feature type="compositionally biased region" description="Gly residues" evidence="19">
    <location>
        <begin position="1"/>
        <end position="10"/>
    </location>
</feature>
<evidence type="ECO:0000256" key="3">
    <source>
        <dbReference type="ARBA" id="ARBA00022553"/>
    </source>
</evidence>
<feature type="domain" description="T-SNARE coiled-coil homology" evidence="21">
    <location>
        <begin position="22"/>
        <end position="84"/>
    </location>
</feature>
<dbReference type="GO" id="GO:0005484">
    <property type="term" value="F:SNAP receptor activity"/>
    <property type="evidence" value="ECO:0000318"/>
    <property type="project" value="GO_Central"/>
</dbReference>
<dbReference type="GO" id="GO:0031201">
    <property type="term" value="C:SNARE complex"/>
    <property type="evidence" value="ECO:0000318"/>
    <property type="project" value="GO_Central"/>
</dbReference>
<evidence type="ECO:0000256" key="6">
    <source>
        <dbReference type="ARBA" id="ARBA00022892"/>
    </source>
</evidence>
<dbReference type="InterPro" id="IPR000727">
    <property type="entry name" value="T_SNARE_dom"/>
</dbReference>
<dbReference type="EnsemblMetazoa" id="XM_030991595">
    <property type="protein sequence ID" value="XP_030847455"/>
    <property type="gene ID" value="LOC115926644"/>
</dbReference>
<dbReference type="SMART" id="SM00397">
    <property type="entry name" value="t_SNARE"/>
    <property type="match status" value="1"/>
</dbReference>
<evidence type="ECO:0000256" key="14">
    <source>
        <dbReference type="ARBA" id="ARBA00046280"/>
    </source>
</evidence>
<keyword evidence="6" id="KW-0931">ER-Golgi transport</keyword>
<name>A0A7M7P839_STRPU</name>
<evidence type="ECO:0000256" key="1">
    <source>
        <dbReference type="ARBA" id="ARBA00004389"/>
    </source>
</evidence>
<keyword evidence="3" id="KW-0597">Phosphoprotein</keyword>
<keyword evidence="10" id="KW-0175">Coiled coil</keyword>
<dbReference type="PROSITE" id="PS50192">
    <property type="entry name" value="T_SNARE"/>
    <property type="match status" value="1"/>
</dbReference>
<evidence type="ECO:0000256" key="7">
    <source>
        <dbReference type="ARBA" id="ARBA00022927"/>
    </source>
</evidence>
<feature type="region of interest" description="Disordered" evidence="19">
    <location>
        <begin position="1"/>
        <end position="22"/>
    </location>
</feature>
<dbReference type="OrthoDB" id="261831at2759"/>
<evidence type="ECO:0000256" key="9">
    <source>
        <dbReference type="ARBA" id="ARBA00023034"/>
    </source>
</evidence>
<comment type="similarity">
    <text evidence="13">Belongs to the BET1 family.</text>
</comment>
<comment type="function">
    <text evidence="15">Required for vesicular transport from the ER to the Golgi complex. Functions as a SNARE involved in the docking process of ER-derived vesicles with the cis-Golgi membrane.</text>
</comment>
<dbReference type="SUPFAM" id="SSF58038">
    <property type="entry name" value="SNARE fusion complex"/>
    <property type="match status" value="1"/>
</dbReference>
<evidence type="ECO:0000256" key="19">
    <source>
        <dbReference type="SAM" id="MobiDB-lite"/>
    </source>
</evidence>
<keyword evidence="8 20" id="KW-1133">Transmembrane helix</keyword>
<evidence type="ECO:0000256" key="5">
    <source>
        <dbReference type="ARBA" id="ARBA00022824"/>
    </source>
</evidence>
<accession>A0A7M7P839</accession>
<evidence type="ECO:0000256" key="4">
    <source>
        <dbReference type="ARBA" id="ARBA00022692"/>
    </source>
</evidence>
<keyword evidence="9" id="KW-0333">Golgi apparatus</keyword>
<protein>
    <recommendedName>
        <fullName evidence="17">BET1 homolog</fullName>
    </recommendedName>
    <alternativeName>
        <fullName evidence="18">Golgi vesicular membrane-trafficking protein p18</fullName>
    </alternativeName>
</protein>
<dbReference type="Proteomes" id="UP000007110">
    <property type="component" value="Unassembled WGS sequence"/>
</dbReference>
<dbReference type="RefSeq" id="XP_030847455.1">
    <property type="nucleotide sequence ID" value="XM_030991595.1"/>
</dbReference>
<dbReference type="PANTHER" id="PTHR12791">
    <property type="entry name" value="GOLGI SNARE BET1-RELATED"/>
    <property type="match status" value="1"/>
</dbReference>
<evidence type="ECO:0000259" key="21">
    <source>
        <dbReference type="PROSITE" id="PS50192"/>
    </source>
</evidence>
<evidence type="ECO:0000256" key="8">
    <source>
        <dbReference type="ARBA" id="ARBA00022989"/>
    </source>
</evidence>
<keyword evidence="23" id="KW-1185">Reference proteome</keyword>
<evidence type="ECO:0000256" key="17">
    <source>
        <dbReference type="ARBA" id="ARBA00071590"/>
    </source>
</evidence>
<dbReference type="CDD" id="cd15853">
    <property type="entry name" value="SNARE_Bet1"/>
    <property type="match status" value="1"/>
</dbReference>
<comment type="subcellular location">
    <subcellularLocation>
        <location evidence="14">Endomembrane system</location>
        <topology evidence="14">Single-pass type IV membrane protein</topology>
    </subcellularLocation>
    <subcellularLocation>
        <location evidence="1">Endoplasmic reticulum membrane</location>
        <topology evidence="1">Single-pass membrane protein</topology>
    </subcellularLocation>
    <subcellularLocation>
        <location evidence="12">Golgi apparatus</location>
        <location evidence="12">cis-Golgi network membrane</location>
    </subcellularLocation>
</comment>
<reference evidence="22" key="2">
    <citation type="submission" date="2021-01" db="UniProtKB">
        <authorList>
            <consortium name="EnsemblMetazoa"/>
        </authorList>
    </citation>
    <scope>IDENTIFICATION</scope>
</reference>
<reference evidence="23" key="1">
    <citation type="submission" date="2015-02" db="EMBL/GenBank/DDBJ databases">
        <title>Genome sequencing for Strongylocentrotus purpuratus.</title>
        <authorList>
            <person name="Murali S."/>
            <person name="Liu Y."/>
            <person name="Vee V."/>
            <person name="English A."/>
            <person name="Wang M."/>
            <person name="Skinner E."/>
            <person name="Han Y."/>
            <person name="Muzny D.M."/>
            <person name="Worley K.C."/>
            <person name="Gibbs R.A."/>
        </authorList>
    </citation>
    <scope>NUCLEOTIDE SEQUENCE</scope>
</reference>
<evidence type="ECO:0000256" key="2">
    <source>
        <dbReference type="ARBA" id="ARBA00022448"/>
    </source>
</evidence>
<evidence type="ECO:0000256" key="10">
    <source>
        <dbReference type="ARBA" id="ARBA00023054"/>
    </source>
</evidence>
<dbReference type="GO" id="GO:0005789">
    <property type="term" value="C:endoplasmic reticulum membrane"/>
    <property type="evidence" value="ECO:0007669"/>
    <property type="project" value="UniProtKB-SubCell"/>
</dbReference>